<dbReference type="PANTHER" id="PTHR11649">
    <property type="entry name" value="MSS1/TRME-RELATED GTP-BINDING PROTEIN"/>
    <property type="match status" value="1"/>
</dbReference>
<keyword evidence="8" id="KW-0131">Cell cycle</keyword>
<dbReference type="PANTHER" id="PTHR11649:SF13">
    <property type="entry name" value="ENGB-TYPE G DOMAIN-CONTAINING PROTEIN"/>
    <property type="match status" value="1"/>
</dbReference>
<gene>
    <name evidence="10" type="ORF">PPRIM_AZ9-3.1.T0590206</name>
</gene>
<dbReference type="InterPro" id="IPR005225">
    <property type="entry name" value="Small_GTP-bd"/>
</dbReference>
<dbReference type="PROSITE" id="PS51706">
    <property type="entry name" value="G_ENGB"/>
    <property type="match status" value="1"/>
</dbReference>
<dbReference type="InterPro" id="IPR006073">
    <property type="entry name" value="GTP-bd"/>
</dbReference>
<dbReference type="InterPro" id="IPR030393">
    <property type="entry name" value="G_ENGB_dom"/>
</dbReference>
<evidence type="ECO:0000256" key="8">
    <source>
        <dbReference type="ARBA" id="ARBA00023306"/>
    </source>
</evidence>
<feature type="domain" description="EngB-type G" evidence="9">
    <location>
        <begin position="74"/>
        <end position="249"/>
    </location>
</feature>
<organism evidence="10 11">
    <name type="scientific">Paramecium primaurelia</name>
    <dbReference type="NCBI Taxonomy" id="5886"/>
    <lineage>
        <taxon>Eukaryota</taxon>
        <taxon>Sar</taxon>
        <taxon>Alveolata</taxon>
        <taxon>Ciliophora</taxon>
        <taxon>Intramacronucleata</taxon>
        <taxon>Oligohymenophorea</taxon>
        <taxon>Peniculida</taxon>
        <taxon>Parameciidae</taxon>
        <taxon>Paramecium</taxon>
    </lineage>
</organism>
<evidence type="ECO:0000313" key="11">
    <source>
        <dbReference type="Proteomes" id="UP000688137"/>
    </source>
</evidence>
<dbReference type="NCBIfam" id="TIGR03598">
    <property type="entry name" value="GTPase_YsxC"/>
    <property type="match status" value="1"/>
</dbReference>
<protein>
    <recommendedName>
        <fullName evidence="9">EngB-type G domain-containing protein</fullName>
    </recommendedName>
</protein>
<sequence length="308" mass="35592">MNIIKVGLKFSSIKYPSLDIHNYQLYKYHSDYGNLLKGLKIGTSLLPNQYEIVPSKLKGFLIEQLKQDQQILKKPKEVLFVGRSNVGKSSLINAILGQKVAQTSSKTGSTLRLQFHNIQTINGYVVDSPGYGYSQINVDAQKYMQGMIYTYAKLSSRLSRIYVLIDIEHGIKDKDKVMLNMLQEQNVNIQIVLTKCDKIKERMLYDRQLYLAREIKQFKNIHPIIHTVSTKDNFGINDIQYSLIDSFLVHQSRQLLNMEDRLIKLIQARNRPQKLDLNKLTKQFKKGLQLPTDQNSLVHTKKPKHQLS</sequence>
<keyword evidence="6" id="KW-0342">GTP-binding</keyword>
<keyword evidence="4" id="KW-0547">Nucleotide-binding</keyword>
<dbReference type="OMA" id="NQYEIVP"/>
<accession>A0A8S1MLR7</accession>
<keyword evidence="7" id="KW-0717">Septation</keyword>
<dbReference type="Pfam" id="PF01926">
    <property type="entry name" value="MMR_HSR1"/>
    <property type="match status" value="1"/>
</dbReference>
<evidence type="ECO:0000256" key="3">
    <source>
        <dbReference type="ARBA" id="ARBA00022723"/>
    </source>
</evidence>
<comment type="caution">
    <text evidence="10">The sequence shown here is derived from an EMBL/GenBank/DDBJ whole genome shotgun (WGS) entry which is preliminary data.</text>
</comment>
<evidence type="ECO:0000256" key="1">
    <source>
        <dbReference type="ARBA" id="ARBA00001946"/>
    </source>
</evidence>
<dbReference type="GO" id="GO:0051301">
    <property type="term" value="P:cell division"/>
    <property type="evidence" value="ECO:0007669"/>
    <property type="project" value="UniProtKB-KW"/>
</dbReference>
<evidence type="ECO:0000313" key="10">
    <source>
        <dbReference type="EMBL" id="CAD8078183.1"/>
    </source>
</evidence>
<dbReference type="NCBIfam" id="TIGR00231">
    <property type="entry name" value="small_GTP"/>
    <property type="match status" value="1"/>
</dbReference>
<keyword evidence="11" id="KW-1185">Reference proteome</keyword>
<keyword evidence="2" id="KW-0132">Cell division</keyword>
<name>A0A8S1MLR7_PARPR</name>
<comment type="cofactor">
    <cofactor evidence="1">
        <name>Mg(2+)</name>
        <dbReference type="ChEBI" id="CHEBI:18420"/>
    </cofactor>
</comment>
<keyword evidence="5" id="KW-0460">Magnesium</keyword>
<evidence type="ECO:0000256" key="5">
    <source>
        <dbReference type="ARBA" id="ARBA00022842"/>
    </source>
</evidence>
<dbReference type="Proteomes" id="UP000688137">
    <property type="component" value="Unassembled WGS sequence"/>
</dbReference>
<evidence type="ECO:0000256" key="4">
    <source>
        <dbReference type="ARBA" id="ARBA00022741"/>
    </source>
</evidence>
<evidence type="ECO:0000256" key="7">
    <source>
        <dbReference type="ARBA" id="ARBA00023210"/>
    </source>
</evidence>
<keyword evidence="3" id="KW-0479">Metal-binding</keyword>
<proteinExistence type="predicted"/>
<evidence type="ECO:0000259" key="9">
    <source>
        <dbReference type="PROSITE" id="PS51706"/>
    </source>
</evidence>
<dbReference type="EMBL" id="CAJJDM010000060">
    <property type="protein sequence ID" value="CAD8078183.1"/>
    <property type="molecule type" value="Genomic_DNA"/>
</dbReference>
<evidence type="ECO:0000256" key="6">
    <source>
        <dbReference type="ARBA" id="ARBA00023134"/>
    </source>
</evidence>
<dbReference type="GO" id="GO:0005525">
    <property type="term" value="F:GTP binding"/>
    <property type="evidence" value="ECO:0007669"/>
    <property type="project" value="UniProtKB-KW"/>
</dbReference>
<dbReference type="AlphaFoldDB" id="A0A8S1MLR7"/>
<evidence type="ECO:0000256" key="2">
    <source>
        <dbReference type="ARBA" id="ARBA00022618"/>
    </source>
</evidence>
<dbReference type="CDD" id="cd01876">
    <property type="entry name" value="YihA_EngB"/>
    <property type="match status" value="1"/>
</dbReference>
<dbReference type="GO" id="GO:0046872">
    <property type="term" value="F:metal ion binding"/>
    <property type="evidence" value="ECO:0007669"/>
    <property type="project" value="UniProtKB-KW"/>
</dbReference>
<reference evidence="10" key="1">
    <citation type="submission" date="2021-01" db="EMBL/GenBank/DDBJ databases">
        <authorList>
            <consortium name="Genoscope - CEA"/>
            <person name="William W."/>
        </authorList>
    </citation>
    <scope>NUCLEOTIDE SEQUENCE</scope>
</reference>
<dbReference type="InterPro" id="IPR019987">
    <property type="entry name" value="GTP-bd_ribosome_bio_YsxC"/>
</dbReference>